<evidence type="ECO:0000256" key="11">
    <source>
        <dbReference type="SAM" id="MobiDB-lite"/>
    </source>
</evidence>
<dbReference type="HOGENOM" id="CLU_094156_2_1_0"/>
<evidence type="ECO:0000256" key="8">
    <source>
        <dbReference type="ARBA" id="ARBA00023010"/>
    </source>
</evidence>
<dbReference type="GO" id="GO:0065002">
    <property type="term" value="P:intracellular protein transmembrane transport"/>
    <property type="evidence" value="ECO:0007669"/>
    <property type="project" value="TreeGrafter"/>
</dbReference>
<keyword evidence="8 10" id="KW-0811">Translocation</keyword>
<dbReference type="PRINTS" id="PR01651">
    <property type="entry name" value="SECGEXPORT"/>
</dbReference>
<dbReference type="STRING" id="1499966.U14_03922"/>
<keyword evidence="4 10" id="KW-1003">Cell membrane</keyword>
<dbReference type="AlphaFoldDB" id="A0A0S6W2V9"/>
<comment type="function">
    <text evidence="10">Involved in protein export. Participates in an early event of protein translocation.</text>
</comment>
<dbReference type="PANTHER" id="PTHR34182">
    <property type="entry name" value="PROTEIN-EXPORT MEMBRANE PROTEIN SECG"/>
    <property type="match status" value="1"/>
</dbReference>
<evidence type="ECO:0000256" key="9">
    <source>
        <dbReference type="ARBA" id="ARBA00023136"/>
    </source>
</evidence>
<keyword evidence="5 10" id="KW-0812">Transmembrane</keyword>
<dbReference type="NCBIfam" id="TIGR00810">
    <property type="entry name" value="secG"/>
    <property type="match status" value="1"/>
</dbReference>
<keyword evidence="7 10" id="KW-1133">Transmembrane helix</keyword>
<dbReference type="PANTHER" id="PTHR34182:SF1">
    <property type="entry name" value="PROTEIN-EXPORT MEMBRANE PROTEIN SECG"/>
    <property type="match status" value="1"/>
</dbReference>
<keyword evidence="13" id="KW-1185">Reference proteome</keyword>
<evidence type="ECO:0000313" key="12">
    <source>
        <dbReference type="EMBL" id="GAK52667.1"/>
    </source>
</evidence>
<evidence type="ECO:0000256" key="10">
    <source>
        <dbReference type="RuleBase" id="RU365087"/>
    </source>
</evidence>
<evidence type="ECO:0000256" key="7">
    <source>
        <dbReference type="ARBA" id="ARBA00022989"/>
    </source>
</evidence>
<evidence type="ECO:0000256" key="5">
    <source>
        <dbReference type="ARBA" id="ARBA00022692"/>
    </source>
</evidence>
<dbReference type="GO" id="GO:0015450">
    <property type="term" value="F:protein-transporting ATPase activity"/>
    <property type="evidence" value="ECO:0007669"/>
    <property type="project" value="UniProtKB-UniRule"/>
</dbReference>
<evidence type="ECO:0000256" key="1">
    <source>
        <dbReference type="ARBA" id="ARBA00004651"/>
    </source>
</evidence>
<dbReference type="GO" id="GO:0005886">
    <property type="term" value="C:plasma membrane"/>
    <property type="evidence" value="ECO:0007669"/>
    <property type="project" value="UniProtKB-SubCell"/>
</dbReference>
<dbReference type="EMBL" id="DF820459">
    <property type="protein sequence ID" value="GAK52667.1"/>
    <property type="molecule type" value="Genomic_DNA"/>
</dbReference>
<feature type="region of interest" description="Disordered" evidence="11">
    <location>
        <begin position="78"/>
        <end position="147"/>
    </location>
</feature>
<dbReference type="GO" id="GO:0043952">
    <property type="term" value="P:protein transport by the Sec complex"/>
    <property type="evidence" value="ECO:0007669"/>
    <property type="project" value="TreeGrafter"/>
</dbReference>
<evidence type="ECO:0000256" key="4">
    <source>
        <dbReference type="ARBA" id="ARBA00022475"/>
    </source>
</evidence>
<feature type="transmembrane region" description="Helical" evidence="10">
    <location>
        <begin position="52"/>
        <end position="73"/>
    </location>
</feature>
<evidence type="ECO:0000313" key="13">
    <source>
        <dbReference type="Proteomes" id="UP000030700"/>
    </source>
</evidence>
<evidence type="ECO:0000256" key="2">
    <source>
        <dbReference type="ARBA" id="ARBA00008445"/>
    </source>
</evidence>
<proteinExistence type="inferred from homology"/>
<protein>
    <recommendedName>
        <fullName evidence="10">Protein-export membrane protein SecG</fullName>
    </recommendedName>
</protein>
<comment type="caution">
    <text evidence="10">Lacks conserved residue(s) required for the propagation of feature annotation.</text>
</comment>
<feature type="compositionally biased region" description="Polar residues" evidence="11">
    <location>
        <begin position="89"/>
        <end position="103"/>
    </location>
</feature>
<accession>A0A0S6W2V9</accession>
<gene>
    <name evidence="12" type="ORF">U14_03922</name>
</gene>
<name>A0A0S6W2V9_9BACT</name>
<reference evidence="12" key="1">
    <citation type="journal article" date="2015" name="PeerJ">
        <title>First genomic representation of candidate bacterial phylum KSB3 points to enhanced environmental sensing as a trigger of wastewater bulking.</title>
        <authorList>
            <person name="Sekiguchi Y."/>
            <person name="Ohashi A."/>
            <person name="Parks D.H."/>
            <person name="Yamauchi T."/>
            <person name="Tyson G.W."/>
            <person name="Hugenholtz P."/>
        </authorList>
    </citation>
    <scope>NUCLEOTIDE SEQUENCE [LARGE SCALE GENOMIC DNA]</scope>
</reference>
<feature type="compositionally biased region" description="Low complexity" evidence="11">
    <location>
        <begin position="78"/>
        <end position="87"/>
    </location>
</feature>
<evidence type="ECO:0000256" key="3">
    <source>
        <dbReference type="ARBA" id="ARBA00022448"/>
    </source>
</evidence>
<dbReference type="InterPro" id="IPR004692">
    <property type="entry name" value="SecG"/>
</dbReference>
<organism evidence="12">
    <name type="scientific">Candidatus Moduliflexus flocculans</name>
    <dbReference type="NCBI Taxonomy" id="1499966"/>
    <lineage>
        <taxon>Bacteria</taxon>
        <taxon>Candidatus Moduliflexota</taxon>
        <taxon>Candidatus Moduliflexia</taxon>
        <taxon>Candidatus Moduliflexales</taxon>
        <taxon>Candidatus Moduliflexaceae</taxon>
    </lineage>
</organism>
<dbReference type="GO" id="GO:0009306">
    <property type="term" value="P:protein secretion"/>
    <property type="evidence" value="ECO:0007669"/>
    <property type="project" value="UniProtKB-UniRule"/>
</dbReference>
<sequence>MLLILVTIVHIIMCLLLVAIVLLQTGKGADMGAAFGGASQTLFGGAGPANFLNKVTTIAAIVFMVTSLSLAILSSKGSSSSKVLEASPVQKTQPVAEGTSTPVAETSQTQPETTTTPSAETPQTQPPTEEQNAANGAESTPQVTPTQ</sequence>
<keyword evidence="6 10" id="KW-0653">Protein transport</keyword>
<comment type="similarity">
    <text evidence="2 10">Belongs to the SecG family.</text>
</comment>
<dbReference type="Proteomes" id="UP000030700">
    <property type="component" value="Unassembled WGS sequence"/>
</dbReference>
<keyword evidence="3 10" id="KW-0813">Transport</keyword>
<comment type="subcellular location">
    <subcellularLocation>
        <location evidence="1 10">Cell membrane</location>
        <topology evidence="1 10">Multi-pass membrane protein</topology>
    </subcellularLocation>
</comment>
<feature type="compositionally biased region" description="Low complexity" evidence="11">
    <location>
        <begin position="104"/>
        <end position="131"/>
    </location>
</feature>
<dbReference type="Pfam" id="PF03840">
    <property type="entry name" value="SecG"/>
    <property type="match status" value="1"/>
</dbReference>
<keyword evidence="9 10" id="KW-0472">Membrane</keyword>
<feature type="compositionally biased region" description="Polar residues" evidence="11">
    <location>
        <begin position="132"/>
        <end position="147"/>
    </location>
</feature>
<evidence type="ECO:0000256" key="6">
    <source>
        <dbReference type="ARBA" id="ARBA00022927"/>
    </source>
</evidence>